<reference evidence="2" key="1">
    <citation type="journal article" date="2023" name="G3 (Bethesda)">
        <title>Genome assembly and association tests identify interacting loci associated with vigor, precocity, and sex in interspecific pistachio rootstocks.</title>
        <authorList>
            <person name="Palmer W."/>
            <person name="Jacygrad E."/>
            <person name="Sagayaradj S."/>
            <person name="Cavanaugh K."/>
            <person name="Han R."/>
            <person name="Bertier L."/>
            <person name="Beede B."/>
            <person name="Kafkas S."/>
            <person name="Golino D."/>
            <person name="Preece J."/>
            <person name="Michelmore R."/>
        </authorList>
    </citation>
    <scope>NUCLEOTIDE SEQUENCE [LARGE SCALE GENOMIC DNA]</scope>
</reference>
<accession>A0ACC0X1U0</accession>
<keyword evidence="2" id="KW-1185">Reference proteome</keyword>
<evidence type="ECO:0000313" key="1">
    <source>
        <dbReference type="EMBL" id="KAJ0008325.1"/>
    </source>
</evidence>
<dbReference type="Proteomes" id="UP001163603">
    <property type="component" value="Chromosome 15"/>
</dbReference>
<sequence>MCSPLQAAYLYFWRGCTL</sequence>
<comment type="caution">
    <text evidence="1">The sequence shown here is derived from an EMBL/GenBank/DDBJ whole genome shotgun (WGS) entry which is preliminary data.</text>
</comment>
<organism evidence="1 2">
    <name type="scientific">Pistacia integerrima</name>
    <dbReference type="NCBI Taxonomy" id="434235"/>
    <lineage>
        <taxon>Eukaryota</taxon>
        <taxon>Viridiplantae</taxon>
        <taxon>Streptophyta</taxon>
        <taxon>Embryophyta</taxon>
        <taxon>Tracheophyta</taxon>
        <taxon>Spermatophyta</taxon>
        <taxon>Magnoliopsida</taxon>
        <taxon>eudicotyledons</taxon>
        <taxon>Gunneridae</taxon>
        <taxon>Pentapetalae</taxon>
        <taxon>rosids</taxon>
        <taxon>malvids</taxon>
        <taxon>Sapindales</taxon>
        <taxon>Anacardiaceae</taxon>
        <taxon>Pistacia</taxon>
    </lineage>
</organism>
<dbReference type="EMBL" id="CM047750">
    <property type="protein sequence ID" value="KAJ0008325.1"/>
    <property type="molecule type" value="Genomic_DNA"/>
</dbReference>
<proteinExistence type="predicted"/>
<name>A0ACC0X1U0_9ROSI</name>
<gene>
    <name evidence="1" type="ORF">Pint_29868</name>
</gene>
<protein>
    <submittedName>
        <fullName evidence="1">Uncharacterized protein</fullName>
    </submittedName>
</protein>
<evidence type="ECO:0000313" key="2">
    <source>
        <dbReference type="Proteomes" id="UP001163603"/>
    </source>
</evidence>